<organism evidence="2 3">
    <name type="scientific">Eleusine coracana subsp. coracana</name>
    <dbReference type="NCBI Taxonomy" id="191504"/>
    <lineage>
        <taxon>Eukaryota</taxon>
        <taxon>Viridiplantae</taxon>
        <taxon>Streptophyta</taxon>
        <taxon>Embryophyta</taxon>
        <taxon>Tracheophyta</taxon>
        <taxon>Spermatophyta</taxon>
        <taxon>Magnoliopsida</taxon>
        <taxon>Liliopsida</taxon>
        <taxon>Poales</taxon>
        <taxon>Poaceae</taxon>
        <taxon>PACMAD clade</taxon>
        <taxon>Chloridoideae</taxon>
        <taxon>Cynodonteae</taxon>
        <taxon>Eleusininae</taxon>
        <taxon>Eleusine</taxon>
    </lineage>
</organism>
<reference evidence="2" key="2">
    <citation type="submission" date="2021-12" db="EMBL/GenBank/DDBJ databases">
        <title>Resequencing data analysis of finger millet.</title>
        <authorList>
            <person name="Hatakeyama M."/>
            <person name="Aluri S."/>
            <person name="Balachadran M.T."/>
            <person name="Sivarajan S.R."/>
            <person name="Poveda L."/>
            <person name="Shimizu-Inatsugi R."/>
            <person name="Schlapbach R."/>
            <person name="Sreeman S.M."/>
            <person name="Shimizu K.K."/>
        </authorList>
    </citation>
    <scope>NUCLEOTIDE SEQUENCE</scope>
</reference>
<reference evidence="2" key="1">
    <citation type="journal article" date="2018" name="DNA Res.">
        <title>Multiple hybrid de novo genome assembly of finger millet, an orphan allotetraploid crop.</title>
        <authorList>
            <person name="Hatakeyama M."/>
            <person name="Aluri S."/>
            <person name="Balachadran M.T."/>
            <person name="Sivarajan S.R."/>
            <person name="Patrignani A."/>
            <person name="Gruter S."/>
            <person name="Poveda L."/>
            <person name="Shimizu-Inatsugi R."/>
            <person name="Baeten J."/>
            <person name="Francoijs K.J."/>
            <person name="Nataraja K.N."/>
            <person name="Reddy Y.A.N."/>
            <person name="Phadnis S."/>
            <person name="Ravikumar R.L."/>
            <person name="Schlapbach R."/>
            <person name="Sreeman S.M."/>
            <person name="Shimizu K.K."/>
        </authorList>
    </citation>
    <scope>NUCLEOTIDE SEQUENCE</scope>
</reference>
<dbReference type="AlphaFoldDB" id="A0AAV5D5I9"/>
<evidence type="ECO:0000313" key="2">
    <source>
        <dbReference type="EMBL" id="GJN05422.1"/>
    </source>
</evidence>
<dbReference type="EMBL" id="BQKI01000012">
    <property type="protein sequence ID" value="GJN05422.1"/>
    <property type="molecule type" value="Genomic_DNA"/>
</dbReference>
<keyword evidence="1" id="KW-0812">Transmembrane</keyword>
<comment type="caution">
    <text evidence="2">The sequence shown here is derived from an EMBL/GenBank/DDBJ whole genome shotgun (WGS) entry which is preliminary data.</text>
</comment>
<keyword evidence="3" id="KW-1185">Reference proteome</keyword>
<sequence>MHIIKSRYRASINRQRISQLLSKLCDGHIRCAVYKEQTLNAHDEVTFGHLVKFRDNILKHKLFILVKLEKIQHFKITLPKANCILLLEITLVNLYLSTSLVVILNATPHISKPEDKDRREQALGAIEKAPVSVSK</sequence>
<feature type="transmembrane region" description="Helical" evidence="1">
    <location>
        <begin position="83"/>
        <end position="104"/>
    </location>
</feature>
<name>A0AAV5D5I9_ELECO</name>
<evidence type="ECO:0000313" key="3">
    <source>
        <dbReference type="Proteomes" id="UP001054889"/>
    </source>
</evidence>
<keyword evidence="1" id="KW-0472">Membrane</keyword>
<accession>A0AAV5D5I9</accession>
<evidence type="ECO:0000256" key="1">
    <source>
        <dbReference type="SAM" id="Phobius"/>
    </source>
</evidence>
<dbReference type="Proteomes" id="UP001054889">
    <property type="component" value="Unassembled WGS sequence"/>
</dbReference>
<proteinExistence type="predicted"/>
<keyword evidence="1" id="KW-1133">Transmembrane helix</keyword>
<gene>
    <name evidence="2" type="primary">ga23045</name>
    <name evidence="2" type="ORF">PR202_ga23045</name>
</gene>
<protein>
    <submittedName>
        <fullName evidence="2">Uncharacterized protein</fullName>
    </submittedName>
</protein>